<feature type="domain" description="RPAP1/MINIYO-like TPR repeats" evidence="8">
    <location>
        <begin position="1106"/>
        <end position="1260"/>
    </location>
</feature>
<evidence type="ECO:0000313" key="9">
    <source>
        <dbReference type="EMBL" id="TEB39950.1"/>
    </source>
</evidence>
<feature type="region of interest" description="Disordered" evidence="5">
    <location>
        <begin position="289"/>
        <end position="328"/>
    </location>
</feature>
<evidence type="ECO:0000256" key="5">
    <source>
        <dbReference type="SAM" id="MobiDB-lite"/>
    </source>
</evidence>
<feature type="compositionally biased region" description="Basic and acidic residues" evidence="5">
    <location>
        <begin position="301"/>
        <end position="320"/>
    </location>
</feature>
<evidence type="ECO:0000256" key="3">
    <source>
        <dbReference type="ARBA" id="ARBA00023163"/>
    </source>
</evidence>
<dbReference type="InterPro" id="IPR057989">
    <property type="entry name" value="TPR_RPAP1/MINIYO-like"/>
</dbReference>
<accession>A0A4Y7U0K2</accession>
<dbReference type="GO" id="GO:0006366">
    <property type="term" value="P:transcription by RNA polymerase II"/>
    <property type="evidence" value="ECO:0007669"/>
    <property type="project" value="InterPro"/>
</dbReference>
<sequence length="1350" mass="148531">MSNGAPGAIVGSVFERKTGSNVKQAGTPKTPSGSTGFPSVQHRSKSAFARNREDSLRKNLGTSRLNAPPVPASAASSSSRQAATSHLTAPLSAPIRPPVPENPTALGTGDSEVLRDRISRENEVRIAGMSPEEIEEERRQILDRFGVGIADVLAKAKQKRLKTAPETRPPRNGISSPLPPPVDIEESRKALQNLPEVPISPEDPAPSRARSPPLPALVSGAGSRPSSRASTRRLRFAELEPKDVYVYESHPPSPKRVLALPPPTEDDKDAVSLGTWHGVMKVPAHLAITDPPSEQQGGGQKKSEVEDPMDVKQESMSKGEEPEEGTPEYIRRRFFPDVPANDPNLAWISPSSNNAVDTTPPSLRFDLRGDPIPPALSSKLPTSLGLHHHAEGSHAGYTLDDIFLLTRSTVPAQRTIMYGILMGVARNLSKMLKGSVVPYMEELKGREEELRKRVVAAGAEAINERGSVGLRAIALVRECTVAWDEELIALGLDGIWLESEAADSIRSLSLEYLLPSFSDMLNQMRAAYPHETLGQVLEILQRLALENRHNAQQIAEADKLLPGIIQYFLLIPHSRLEESYFPNASAISLLISLAKTSREIAQMLAKSFADDLLRFIAVLPESSPFPTPLATMLAARTLDFYATLGTYGLYTGVASAAMGQISRLSEHACQAENEPHSLSSAWARLAEVWILCGVDPHATTPPHDITWSRIAAWAWQGELLRLLERIDTAGQSNWPVRGYVWSALAAWLDGCKVNGIRGGVTERAAMQQAIEKLFQEEGRGFTVVSLVLDALAAALRSNDPLSHRRAKAIASYADVLRNVIRLWLSLIPSGVEGPPEAPPFKLPFDRISTVAATLLSNSIWTSAQGDSPAGCRYFTVYLRHNSAFLAQYLDLSRLLPAMTRELWLGQAFSLLLRFLPGDEDAALKVIDQIFRTLSQEVEQRPGDNVAILKPFMVDAVLSKANETEIDEDEEVPSNVQLDPRTRLAPLVITPSSISTMTTSTLLSPFAGQKSQRHFSGLPLKQDWMLTAMDHLLHSGESPVFRHLPSDWDFSEVDVTRSSLAFALRSRDLLNRFNLGKYAIDKNEAILGCMKVFMLEHGLEKEAVTSSEEVFRDKVVESLMERLLGPFQHDSSATPEPPSADLEMVATRFLATGTPFYQFYTDFVGLYDAISFSHPPFGLLLLPPISMQYAIDYRKLFWCDYPQILRTISVSPNQVLTSDLREYLYPVESESQVIGALLSALLKNGATGFLCWVATHHIASNIWSDIRDEGVDGAYNKERGVKLLKAVVDRGDNEMIRAVVKYWQDRRGGSARLPPDCFCADEEVLRHREKWIEGAVGASYAERLAGLLATN</sequence>
<evidence type="ECO:0000256" key="2">
    <source>
        <dbReference type="ARBA" id="ARBA00009953"/>
    </source>
</evidence>
<dbReference type="InterPro" id="IPR039913">
    <property type="entry name" value="RPAP1/Rba50"/>
</dbReference>
<dbReference type="STRING" id="71717.A0A4Y7U0K2"/>
<comment type="similarity">
    <text evidence="2">Belongs to the RPAP1 family.</text>
</comment>
<keyword evidence="3" id="KW-0804">Transcription</keyword>
<evidence type="ECO:0000259" key="8">
    <source>
        <dbReference type="Pfam" id="PF25766"/>
    </source>
</evidence>
<keyword evidence="10" id="KW-1185">Reference proteome</keyword>
<keyword evidence="4" id="KW-0539">Nucleus</keyword>
<feature type="region of interest" description="Disordered" evidence="5">
    <location>
        <begin position="1"/>
        <end position="110"/>
    </location>
</feature>
<feature type="domain" description="RPAP1 N-terminal" evidence="7">
    <location>
        <begin position="117"/>
        <end position="160"/>
    </location>
</feature>
<dbReference type="OrthoDB" id="348201at2759"/>
<dbReference type="InterPro" id="IPR013930">
    <property type="entry name" value="RPAP1_N"/>
</dbReference>
<evidence type="ECO:0000256" key="1">
    <source>
        <dbReference type="ARBA" id="ARBA00004123"/>
    </source>
</evidence>
<feature type="region of interest" description="Disordered" evidence="5">
    <location>
        <begin position="246"/>
        <end position="268"/>
    </location>
</feature>
<proteinExistence type="inferred from homology"/>
<dbReference type="PANTHER" id="PTHR21483:SF18">
    <property type="entry name" value="RNA POLYMERASE II-ASSOCIATED PROTEIN 1"/>
    <property type="match status" value="1"/>
</dbReference>
<feature type="region of interest" description="Disordered" evidence="5">
    <location>
        <begin position="156"/>
        <end position="234"/>
    </location>
</feature>
<evidence type="ECO:0000259" key="7">
    <source>
        <dbReference type="Pfam" id="PF08621"/>
    </source>
</evidence>
<protein>
    <submittedName>
        <fullName evidence="9">Cytoplasmic protein</fullName>
    </submittedName>
</protein>
<evidence type="ECO:0000256" key="4">
    <source>
        <dbReference type="ARBA" id="ARBA00023242"/>
    </source>
</evidence>
<organism evidence="9 10">
    <name type="scientific">Coprinellus micaceus</name>
    <name type="common">Glistening ink-cap mushroom</name>
    <name type="synonym">Coprinus micaceus</name>
    <dbReference type="NCBI Taxonomy" id="71717"/>
    <lineage>
        <taxon>Eukaryota</taxon>
        <taxon>Fungi</taxon>
        <taxon>Dikarya</taxon>
        <taxon>Basidiomycota</taxon>
        <taxon>Agaricomycotina</taxon>
        <taxon>Agaricomycetes</taxon>
        <taxon>Agaricomycetidae</taxon>
        <taxon>Agaricales</taxon>
        <taxon>Agaricineae</taxon>
        <taxon>Psathyrellaceae</taxon>
        <taxon>Coprinellus</taxon>
    </lineage>
</organism>
<feature type="compositionally biased region" description="Polar residues" evidence="5">
    <location>
        <begin position="19"/>
        <end position="38"/>
    </location>
</feature>
<comment type="subcellular location">
    <subcellularLocation>
        <location evidence="1">Nucleus</location>
    </subcellularLocation>
</comment>
<dbReference type="Proteomes" id="UP000298030">
    <property type="component" value="Unassembled WGS sequence"/>
</dbReference>
<feature type="compositionally biased region" description="Low complexity" evidence="5">
    <location>
        <begin position="206"/>
        <end position="229"/>
    </location>
</feature>
<name>A0A4Y7U0K2_COPMI</name>
<comment type="caution">
    <text evidence="9">The sequence shown here is derived from an EMBL/GenBank/DDBJ whole genome shotgun (WGS) entry which is preliminary data.</text>
</comment>
<dbReference type="EMBL" id="QPFP01000001">
    <property type="protein sequence ID" value="TEB39950.1"/>
    <property type="molecule type" value="Genomic_DNA"/>
</dbReference>
<reference evidence="9 10" key="1">
    <citation type="journal article" date="2019" name="Nat. Ecol. Evol.">
        <title>Megaphylogeny resolves global patterns of mushroom evolution.</title>
        <authorList>
            <person name="Varga T."/>
            <person name="Krizsan K."/>
            <person name="Foldi C."/>
            <person name="Dima B."/>
            <person name="Sanchez-Garcia M."/>
            <person name="Sanchez-Ramirez S."/>
            <person name="Szollosi G.J."/>
            <person name="Szarkandi J.G."/>
            <person name="Papp V."/>
            <person name="Albert L."/>
            <person name="Andreopoulos W."/>
            <person name="Angelini C."/>
            <person name="Antonin V."/>
            <person name="Barry K.W."/>
            <person name="Bougher N.L."/>
            <person name="Buchanan P."/>
            <person name="Buyck B."/>
            <person name="Bense V."/>
            <person name="Catcheside P."/>
            <person name="Chovatia M."/>
            <person name="Cooper J."/>
            <person name="Damon W."/>
            <person name="Desjardin D."/>
            <person name="Finy P."/>
            <person name="Geml J."/>
            <person name="Haridas S."/>
            <person name="Hughes K."/>
            <person name="Justo A."/>
            <person name="Karasinski D."/>
            <person name="Kautmanova I."/>
            <person name="Kiss B."/>
            <person name="Kocsube S."/>
            <person name="Kotiranta H."/>
            <person name="LaButti K.M."/>
            <person name="Lechner B.E."/>
            <person name="Liimatainen K."/>
            <person name="Lipzen A."/>
            <person name="Lukacs Z."/>
            <person name="Mihaltcheva S."/>
            <person name="Morgado L.N."/>
            <person name="Niskanen T."/>
            <person name="Noordeloos M.E."/>
            <person name="Ohm R.A."/>
            <person name="Ortiz-Santana B."/>
            <person name="Ovrebo C."/>
            <person name="Racz N."/>
            <person name="Riley R."/>
            <person name="Savchenko A."/>
            <person name="Shiryaev A."/>
            <person name="Soop K."/>
            <person name="Spirin V."/>
            <person name="Szebenyi C."/>
            <person name="Tomsovsky M."/>
            <person name="Tulloss R.E."/>
            <person name="Uehling J."/>
            <person name="Grigoriev I.V."/>
            <person name="Vagvolgyi C."/>
            <person name="Papp T."/>
            <person name="Martin F.M."/>
            <person name="Miettinen O."/>
            <person name="Hibbett D.S."/>
            <person name="Nagy L.G."/>
        </authorList>
    </citation>
    <scope>NUCLEOTIDE SEQUENCE [LARGE SCALE GENOMIC DNA]</scope>
    <source>
        <strain evidence="9 10">FP101781</strain>
    </source>
</reference>
<dbReference type="InterPro" id="IPR013929">
    <property type="entry name" value="RPAP1_C"/>
</dbReference>
<gene>
    <name evidence="9" type="ORF">FA13DRAFT_1784596</name>
</gene>
<dbReference type="Pfam" id="PF08621">
    <property type="entry name" value="RPAP1_N"/>
    <property type="match status" value="1"/>
</dbReference>
<dbReference type="Pfam" id="PF25766">
    <property type="entry name" value="TPR_RPAP1"/>
    <property type="match status" value="1"/>
</dbReference>
<dbReference type="Pfam" id="PF08620">
    <property type="entry name" value="RPAP1_C"/>
    <property type="match status" value="1"/>
</dbReference>
<feature type="domain" description="RPAP1 C-terminal" evidence="6">
    <location>
        <begin position="362"/>
        <end position="428"/>
    </location>
</feature>
<feature type="compositionally biased region" description="Low complexity" evidence="5">
    <location>
        <begin position="72"/>
        <end position="85"/>
    </location>
</feature>
<dbReference type="PANTHER" id="PTHR21483">
    <property type="entry name" value="RNA POLYMERASE II-ASSOCIATED PROTEIN 1"/>
    <property type="match status" value="1"/>
</dbReference>
<evidence type="ECO:0000313" key="10">
    <source>
        <dbReference type="Proteomes" id="UP000298030"/>
    </source>
</evidence>
<evidence type="ECO:0000259" key="6">
    <source>
        <dbReference type="Pfam" id="PF08620"/>
    </source>
</evidence>